<keyword evidence="6" id="KW-0449">Lipoprotein</keyword>
<dbReference type="OrthoDB" id="10035640at2759"/>
<reference evidence="9" key="1">
    <citation type="submission" date="2012-04" db="EMBL/GenBank/DDBJ databases">
        <title>The Genome Sequence of Loa loa.</title>
        <authorList>
            <consortium name="The Broad Institute Genome Sequencing Platform"/>
            <consortium name="Broad Institute Genome Sequencing Center for Infectious Disease"/>
            <person name="Nutman T.B."/>
            <person name="Fink D.L."/>
            <person name="Russ C."/>
            <person name="Young S."/>
            <person name="Zeng Q."/>
            <person name="Gargeya S."/>
            <person name="Alvarado L."/>
            <person name="Berlin A."/>
            <person name="Chapman S.B."/>
            <person name="Chen Z."/>
            <person name="Freedman E."/>
            <person name="Gellesch M."/>
            <person name="Goldberg J."/>
            <person name="Griggs A."/>
            <person name="Gujja S."/>
            <person name="Heilman E.R."/>
            <person name="Heiman D."/>
            <person name="Howarth C."/>
            <person name="Mehta T."/>
            <person name="Neiman D."/>
            <person name="Pearson M."/>
            <person name="Roberts A."/>
            <person name="Saif S."/>
            <person name="Shea T."/>
            <person name="Shenoy N."/>
            <person name="Sisk P."/>
            <person name="Stolte C."/>
            <person name="Sykes S."/>
            <person name="White J."/>
            <person name="Yandava C."/>
            <person name="Haas B."/>
            <person name="Henn M.R."/>
            <person name="Nusbaum C."/>
            <person name="Birren B."/>
        </authorList>
    </citation>
    <scope>NUCLEOTIDE SEQUENCE [LARGE SCALE GENOMIC DNA]</scope>
</reference>
<dbReference type="EMBL" id="JH712253">
    <property type="protein sequence ID" value="EFO26828.1"/>
    <property type="molecule type" value="Genomic_DNA"/>
</dbReference>
<keyword evidence="7" id="KW-0175">Coiled coil</keyword>
<dbReference type="PANTHER" id="PTHR31634">
    <property type="entry name" value="BLOC-1-RELATED COMPLEX SUBUNIT 5"/>
    <property type="match status" value="1"/>
</dbReference>
<dbReference type="InterPro" id="IPR018780">
    <property type="entry name" value="TBORCS5"/>
</dbReference>
<dbReference type="InParanoid" id="A0A1S0U951"/>
<protein>
    <recommendedName>
        <fullName evidence="3">BLOC-1-related complex subunit 5</fullName>
    </recommendedName>
</protein>
<evidence type="ECO:0000313" key="9">
    <source>
        <dbReference type="EMBL" id="EFO26828.1"/>
    </source>
</evidence>
<evidence type="ECO:0000256" key="1">
    <source>
        <dbReference type="ARBA" id="ARBA00004122"/>
    </source>
</evidence>
<dbReference type="Pfam" id="PF10152">
    <property type="entry name" value="CCDC53"/>
    <property type="match status" value="1"/>
</dbReference>
<name>A0A1S0U951_LOALO</name>
<dbReference type="InterPro" id="IPR019309">
    <property type="entry name" value="WASHC3"/>
</dbReference>
<feature type="region of interest" description="Disordered" evidence="8">
    <location>
        <begin position="407"/>
        <end position="447"/>
    </location>
</feature>
<dbReference type="GO" id="GO:0032418">
    <property type="term" value="P:lysosome localization"/>
    <property type="evidence" value="ECO:0007669"/>
    <property type="project" value="InterPro"/>
</dbReference>
<keyword evidence="5" id="KW-0458">Lysosome</keyword>
<dbReference type="AlphaFoldDB" id="A0A1S0U951"/>
<dbReference type="GO" id="GO:0099078">
    <property type="term" value="C:BORC complex"/>
    <property type="evidence" value="ECO:0007669"/>
    <property type="project" value="TreeGrafter"/>
</dbReference>
<evidence type="ECO:0000256" key="3">
    <source>
        <dbReference type="ARBA" id="ARBA00022300"/>
    </source>
</evidence>
<feature type="region of interest" description="Disordered" evidence="8">
    <location>
        <begin position="1"/>
        <end position="29"/>
    </location>
</feature>
<dbReference type="PANTHER" id="PTHR31634:SF2">
    <property type="entry name" value="BLOC-1-RELATED COMPLEX SUBUNIT 5"/>
    <property type="match status" value="1"/>
</dbReference>
<dbReference type="Pfam" id="PF10158">
    <property type="entry name" value="LOH1CR12"/>
    <property type="match status" value="1"/>
</dbReference>
<evidence type="ECO:0000256" key="8">
    <source>
        <dbReference type="SAM" id="MobiDB-lite"/>
    </source>
</evidence>
<proteinExistence type="inferred from homology"/>
<feature type="coiled-coil region" evidence="7">
    <location>
        <begin position="260"/>
        <end position="287"/>
    </location>
</feature>
<sequence length="447" mass="50053">MGNGQSSKDANISSSHSFLSKKGSGAKTESKIVVVKQKTNAVGPSCSKNDDTIKRFLEIPKFYPILKSSLNQPSLRDSPETIFKVNARPVLKFAYRLQEHLSKCANVVAVEQESLGNSIKNIDRDIAVLLVQFGDRKRLMDRFQNYLEQMNGLRAHISNLRFLFQDLIPVTKTLNEILPEQKRLPLLDIDCLVNAKECSSEEKHNEIIRETESDTYSVDNNQDVLHIKPIDEMRPLGTKQIVAFVNYFIVKNVQMLQGFVSNVEQRIIDMEKRLGRVEVELKLLELKLDSVPGLQLVVPKVNELSAKKHCDGPLFNKILMGDRDDLEDKTIEDAKVANSESLYASSSIASAERPHELVASKASFAQHHRCLHIRDDPRYAIYFKMLKMGVPECAVKQKMASQGIDTALLQTPDAPSDLPEDAAASIEDKGSISADDDDQNSTSSSDR</sequence>
<organism evidence="9">
    <name type="scientific">Loa loa</name>
    <name type="common">Eye worm</name>
    <name type="synonym">Filaria loa</name>
    <dbReference type="NCBI Taxonomy" id="7209"/>
    <lineage>
        <taxon>Eukaryota</taxon>
        <taxon>Metazoa</taxon>
        <taxon>Ecdysozoa</taxon>
        <taxon>Nematoda</taxon>
        <taxon>Chromadorea</taxon>
        <taxon>Rhabditida</taxon>
        <taxon>Spirurina</taxon>
        <taxon>Spiruromorpha</taxon>
        <taxon>Filarioidea</taxon>
        <taxon>Onchocercidae</taxon>
        <taxon>Loa</taxon>
    </lineage>
</organism>
<evidence type="ECO:0000256" key="4">
    <source>
        <dbReference type="ARBA" id="ARBA00023136"/>
    </source>
</evidence>
<evidence type="ECO:0000256" key="2">
    <source>
        <dbReference type="ARBA" id="ARBA00010235"/>
    </source>
</evidence>
<dbReference type="KEGG" id="loa:LOAG_01663"/>
<dbReference type="GeneID" id="9939040"/>
<comment type="subcellular location">
    <subcellularLocation>
        <location evidence="1">Lysosome membrane</location>
        <topology evidence="1">Lipid-anchor</topology>
        <orientation evidence="1">Cytoplasmic side</orientation>
    </subcellularLocation>
</comment>
<dbReference type="GO" id="GO:0072384">
    <property type="term" value="P:organelle transport along microtubule"/>
    <property type="evidence" value="ECO:0007669"/>
    <property type="project" value="TreeGrafter"/>
</dbReference>
<evidence type="ECO:0000256" key="6">
    <source>
        <dbReference type="ARBA" id="ARBA00023288"/>
    </source>
</evidence>
<dbReference type="GO" id="GO:0071203">
    <property type="term" value="C:WASH complex"/>
    <property type="evidence" value="ECO:0007669"/>
    <property type="project" value="InterPro"/>
</dbReference>
<dbReference type="OMA" id="KMGVPEC"/>
<comment type="similarity">
    <text evidence="2">Belongs to the BORCS5 family.</text>
</comment>
<dbReference type="RefSeq" id="XP_003137249.1">
    <property type="nucleotide sequence ID" value="XM_003137201.1"/>
</dbReference>
<dbReference type="CDD" id="cd22789">
    <property type="entry name" value="BORCS5-like"/>
    <property type="match status" value="1"/>
</dbReference>
<gene>
    <name evidence="9" type="ORF">LOAG_01663</name>
</gene>
<accession>A0A1S0U951</accession>
<dbReference type="GO" id="GO:0098574">
    <property type="term" value="C:cytoplasmic side of lysosomal membrane"/>
    <property type="evidence" value="ECO:0007669"/>
    <property type="project" value="TreeGrafter"/>
</dbReference>
<dbReference type="FunCoup" id="A0A1S0U951">
    <property type="interactions" value="1932"/>
</dbReference>
<feature type="compositionally biased region" description="Low complexity" evidence="8">
    <location>
        <begin position="13"/>
        <end position="25"/>
    </location>
</feature>
<evidence type="ECO:0000256" key="5">
    <source>
        <dbReference type="ARBA" id="ARBA00023228"/>
    </source>
</evidence>
<evidence type="ECO:0000256" key="7">
    <source>
        <dbReference type="SAM" id="Coils"/>
    </source>
</evidence>
<dbReference type="GO" id="GO:0030672">
    <property type="term" value="C:synaptic vesicle membrane"/>
    <property type="evidence" value="ECO:0007669"/>
    <property type="project" value="TreeGrafter"/>
</dbReference>
<dbReference type="GO" id="GO:1903744">
    <property type="term" value="P:positive regulation of anterograde synaptic vesicle transport"/>
    <property type="evidence" value="ECO:0007669"/>
    <property type="project" value="TreeGrafter"/>
</dbReference>
<feature type="compositionally biased region" description="Polar residues" evidence="8">
    <location>
        <begin position="1"/>
        <end position="12"/>
    </location>
</feature>
<dbReference type="CTD" id="9939040"/>
<keyword evidence="4" id="KW-0472">Membrane</keyword>